<evidence type="ECO:0000256" key="3">
    <source>
        <dbReference type="ARBA" id="ARBA00022448"/>
    </source>
</evidence>
<evidence type="ECO:0000313" key="10">
    <source>
        <dbReference type="EMBL" id="MCK8494249.1"/>
    </source>
</evidence>
<dbReference type="SUPFAM" id="SSF56954">
    <property type="entry name" value="Outer membrane efflux proteins (OEP)"/>
    <property type="match status" value="1"/>
</dbReference>
<dbReference type="PANTHER" id="PTHR30026">
    <property type="entry name" value="OUTER MEMBRANE PROTEIN TOLC"/>
    <property type="match status" value="1"/>
</dbReference>
<keyword evidence="5" id="KW-0812">Transmembrane</keyword>
<dbReference type="Pfam" id="PF02321">
    <property type="entry name" value="OEP"/>
    <property type="match status" value="2"/>
</dbReference>
<dbReference type="InterPro" id="IPR003423">
    <property type="entry name" value="OMP_efflux"/>
</dbReference>
<keyword evidence="6" id="KW-0472">Membrane</keyword>
<comment type="similarity">
    <text evidence="2">Belongs to the outer membrane factor (OMF) (TC 1.B.17) family.</text>
</comment>
<evidence type="ECO:0000313" key="11">
    <source>
        <dbReference type="Proteomes" id="UP001202180"/>
    </source>
</evidence>
<gene>
    <name evidence="10" type="ORF">M0L20_20450</name>
</gene>
<dbReference type="PANTHER" id="PTHR30026:SF20">
    <property type="entry name" value="OUTER MEMBRANE PROTEIN TOLC"/>
    <property type="match status" value="1"/>
</dbReference>
<keyword evidence="3" id="KW-0813">Transport</keyword>
<keyword evidence="4" id="KW-1134">Transmembrane beta strand</keyword>
<evidence type="ECO:0000256" key="8">
    <source>
        <dbReference type="SAM" id="Coils"/>
    </source>
</evidence>
<sequence length="443" mass="48957">MKCRIVFVLCIFVSISPSLRAQMITLAQAQEQAIQQNRRLKIARYKVDETSYKITEARSRLYPLIVANGMYTYNGVTQDLTLPRGSIGVLPGATPIPLPQQDLTLFRAKHHLFLGNVLAYQPISLLGKIKDGIKVAQADVDLANTQVSQAELAIRQGVEKLYFGLLIAQKQQQQALATIALTQAKLYDLESTLLAGKTDPVNKVGLQADLANQQQQLLQTNNQIEDYTADLNELMGQPTGTALTPTPLADSLPVLPPVETFLERAKSGNLEVRQADQTSQKASLGVQAARKDYIPTVGAVGGYLFQNVISDLPQSNYFLGLQVSYNIVDFGRRKASLNQRLSQQKQADENRQYTQEHITGEVEKAYRKARQAAALLPVAAQAAQYRRDEFKLKNDRLIAGLALKRDVLETQAALTKAEVDLYAAQLAYRLAVSDLHLLTGTLR</sequence>
<dbReference type="RefSeq" id="WP_248478804.1">
    <property type="nucleotide sequence ID" value="NZ_JALPRF010000003.1"/>
</dbReference>
<proteinExistence type="inferred from homology"/>
<keyword evidence="11" id="KW-1185">Reference proteome</keyword>
<dbReference type="Gene3D" id="1.20.1600.10">
    <property type="entry name" value="Outer membrane efflux proteins (OEP)"/>
    <property type="match status" value="1"/>
</dbReference>
<evidence type="ECO:0000256" key="1">
    <source>
        <dbReference type="ARBA" id="ARBA00004442"/>
    </source>
</evidence>
<evidence type="ECO:0000256" key="6">
    <source>
        <dbReference type="ARBA" id="ARBA00023136"/>
    </source>
</evidence>
<evidence type="ECO:0000256" key="9">
    <source>
        <dbReference type="SAM" id="SignalP"/>
    </source>
</evidence>
<keyword evidence="9" id="KW-0732">Signal</keyword>
<keyword evidence="7" id="KW-0998">Cell outer membrane</keyword>
<feature type="coiled-coil region" evidence="8">
    <location>
        <begin position="203"/>
        <end position="237"/>
    </location>
</feature>
<dbReference type="InterPro" id="IPR051906">
    <property type="entry name" value="TolC-like"/>
</dbReference>
<name>A0ABT0HQ09_9BACT</name>
<feature type="chain" id="PRO_5046742761" evidence="9">
    <location>
        <begin position="22"/>
        <end position="443"/>
    </location>
</feature>
<reference evidence="10 11" key="1">
    <citation type="submission" date="2022-04" db="EMBL/GenBank/DDBJ databases">
        <title>Spirosoma sp. strain RP8 genome sequencing and assembly.</title>
        <authorList>
            <person name="Jung Y."/>
        </authorList>
    </citation>
    <scope>NUCLEOTIDE SEQUENCE [LARGE SCALE GENOMIC DNA]</scope>
    <source>
        <strain evidence="10 11">RP8</strain>
    </source>
</reference>
<organism evidence="10 11">
    <name type="scientific">Spirosoma liriopis</name>
    <dbReference type="NCBI Taxonomy" id="2937440"/>
    <lineage>
        <taxon>Bacteria</taxon>
        <taxon>Pseudomonadati</taxon>
        <taxon>Bacteroidota</taxon>
        <taxon>Cytophagia</taxon>
        <taxon>Cytophagales</taxon>
        <taxon>Cytophagaceae</taxon>
        <taxon>Spirosoma</taxon>
    </lineage>
</organism>
<feature type="signal peptide" evidence="9">
    <location>
        <begin position="1"/>
        <end position="21"/>
    </location>
</feature>
<comment type="caution">
    <text evidence="10">The sequence shown here is derived from an EMBL/GenBank/DDBJ whole genome shotgun (WGS) entry which is preliminary data.</text>
</comment>
<dbReference type="Proteomes" id="UP001202180">
    <property type="component" value="Unassembled WGS sequence"/>
</dbReference>
<accession>A0ABT0HQ09</accession>
<evidence type="ECO:0000256" key="5">
    <source>
        <dbReference type="ARBA" id="ARBA00022692"/>
    </source>
</evidence>
<evidence type="ECO:0000256" key="2">
    <source>
        <dbReference type="ARBA" id="ARBA00007613"/>
    </source>
</evidence>
<evidence type="ECO:0000256" key="4">
    <source>
        <dbReference type="ARBA" id="ARBA00022452"/>
    </source>
</evidence>
<keyword evidence="8" id="KW-0175">Coiled coil</keyword>
<protein>
    <submittedName>
        <fullName evidence="10">TolC family protein</fullName>
    </submittedName>
</protein>
<dbReference type="EMBL" id="JALPRF010000003">
    <property type="protein sequence ID" value="MCK8494249.1"/>
    <property type="molecule type" value="Genomic_DNA"/>
</dbReference>
<evidence type="ECO:0000256" key="7">
    <source>
        <dbReference type="ARBA" id="ARBA00023237"/>
    </source>
</evidence>
<comment type="subcellular location">
    <subcellularLocation>
        <location evidence="1">Cell outer membrane</location>
    </subcellularLocation>
</comment>